<accession>A0A9E2BNC9</accession>
<dbReference type="AlphaFoldDB" id="A0A9E2BNC9"/>
<organism evidence="1 2">
    <name type="scientific">Psychracetigena formicireducens</name>
    <dbReference type="NCBI Taxonomy" id="2986056"/>
    <lineage>
        <taxon>Bacteria</taxon>
        <taxon>Bacillati</taxon>
        <taxon>Candidatus Lithacetigenota</taxon>
        <taxon>Candidatus Psychracetigena</taxon>
    </lineage>
</organism>
<dbReference type="Proteomes" id="UP000811545">
    <property type="component" value="Unassembled WGS sequence"/>
</dbReference>
<proteinExistence type="predicted"/>
<protein>
    <submittedName>
        <fullName evidence="1">Uncharacterized protein</fullName>
    </submittedName>
</protein>
<comment type="caution">
    <text evidence="1">The sequence shown here is derived from an EMBL/GenBank/DDBJ whole genome shotgun (WGS) entry which is preliminary data.</text>
</comment>
<evidence type="ECO:0000313" key="2">
    <source>
        <dbReference type="Proteomes" id="UP000811545"/>
    </source>
</evidence>
<evidence type="ECO:0000313" key="1">
    <source>
        <dbReference type="EMBL" id="MBT9146154.1"/>
    </source>
</evidence>
<name>A0A9E2BNC9_PSYF1</name>
<dbReference type="EMBL" id="QLTW01000351">
    <property type="protein sequence ID" value="MBT9146154.1"/>
    <property type="molecule type" value="Genomic_DNA"/>
</dbReference>
<reference evidence="1 2" key="1">
    <citation type="journal article" date="2021" name="bioRxiv">
        <title>Unique metabolic strategies in Hadean analogues reveal hints for primordial physiology.</title>
        <authorList>
            <person name="Nobu M.K."/>
            <person name="Nakai R."/>
            <person name="Tamazawa S."/>
            <person name="Mori H."/>
            <person name="Toyoda A."/>
            <person name="Ijiri A."/>
            <person name="Suzuki S."/>
            <person name="Kurokawa K."/>
            <person name="Kamagata Y."/>
            <person name="Tamaki H."/>
        </authorList>
    </citation>
    <scope>NUCLEOTIDE SEQUENCE [LARGE SCALE GENOMIC DNA]</scope>
    <source>
        <strain evidence="1">BS525</strain>
    </source>
</reference>
<gene>
    <name evidence="1" type="ORF">DDT42_02036</name>
</gene>
<sequence>MMTLEELKEYLKYYATEEELVDILGISVKTIVDHFDNLIDMNFEKVLDYYGLEEEEEEESND</sequence>